<dbReference type="Proteomes" id="UP000032689">
    <property type="component" value="Segment"/>
</dbReference>
<reference evidence="1 2" key="1">
    <citation type="journal article" date="2015" name="Appl. Environ. Microbiol.">
        <title>Two Phages, phiIPLA-RODI and phiIPLA-C1C, Lyse Mono- and Dual-Species Staphylococcal Biofilms.</title>
        <authorList>
            <person name="Gutierrez D."/>
            <person name="Vandenheuvel D."/>
            <person name="Martinez B."/>
            <person name="Rodriguez A."/>
            <person name="Lavigne R."/>
            <person name="Garcia P."/>
        </authorList>
    </citation>
    <scope>NUCLEOTIDE SEQUENCE [LARGE SCALE GENOMIC DNA]</scope>
</reference>
<name>A0A0D3MVJ6_9CAUD</name>
<dbReference type="RefSeq" id="YP_009214584.1">
    <property type="nucleotide sequence ID" value="NC_028962.1"/>
</dbReference>
<protein>
    <submittedName>
        <fullName evidence="1">Uncharacterized protein</fullName>
    </submittedName>
</protein>
<accession>A0A0D3MVJ6</accession>
<proteinExistence type="predicted"/>
<keyword evidence="2" id="KW-1185">Reference proteome</keyword>
<sequence>MKNFEQPTIKILKRLFDGKDETNIHISRLNLVDYEVIEMITNYKLSETHTRNQHFRDVVTLKFKKKE</sequence>
<evidence type="ECO:0000313" key="1">
    <source>
        <dbReference type="EMBL" id="AJA42304.1"/>
    </source>
</evidence>
<dbReference type="KEGG" id="vg:26641001"/>
<organism evidence="1 2">
    <name type="scientific">Staphylococcus phage vB_SepM_ phiIPLA-C1C</name>
    <dbReference type="NCBI Taxonomy" id="1572704"/>
    <lineage>
        <taxon>Viruses</taxon>
        <taxon>Duplodnaviria</taxon>
        <taxon>Heunggongvirae</taxon>
        <taxon>Uroviricota</taxon>
        <taxon>Caudoviricetes</taxon>
        <taxon>Herelleviridae</taxon>
        <taxon>Twortvirinae</taxon>
        <taxon>Sepunavirus</taxon>
        <taxon>Sepunavirus IPLAC1C</taxon>
    </lineage>
</organism>
<dbReference type="EMBL" id="KP027447">
    <property type="protein sequence ID" value="AJA42304.1"/>
    <property type="molecule type" value="Genomic_DNA"/>
</dbReference>
<evidence type="ECO:0000313" key="2">
    <source>
        <dbReference type="Proteomes" id="UP000032689"/>
    </source>
</evidence>
<dbReference type="GeneID" id="26641001"/>